<dbReference type="Proteomes" id="UP000831534">
    <property type="component" value="Chromosome"/>
</dbReference>
<accession>A0A8T9MSL2</accession>
<dbReference type="EMBL" id="CP091521">
    <property type="protein sequence ID" value="UOP04880.1"/>
    <property type="molecule type" value="Genomic_DNA"/>
</dbReference>
<dbReference type="InterPro" id="IPR021853">
    <property type="entry name" value="DUF3460"/>
</dbReference>
<dbReference type="KEGG" id="ckh:LVJ77_00435"/>
<keyword evidence="2" id="KW-1185">Reference proteome</keyword>
<dbReference type="Pfam" id="PF11943">
    <property type="entry name" value="DUF3460"/>
    <property type="match status" value="1"/>
</dbReference>
<name>A0A8T9MSL2_9NEIS</name>
<reference evidence="1" key="1">
    <citation type="journal article" date="2022" name="Res Sq">
        <title>Evolution of multicellular longitudinally dividing oral cavity symbionts (Neisseriaceae).</title>
        <authorList>
            <person name="Nyongesa S."/>
            <person name="Weber P."/>
            <person name="Bernet E."/>
            <person name="Pullido F."/>
            <person name="Nieckarz M."/>
            <person name="Delaby M."/>
            <person name="Nieves C."/>
            <person name="Viehboeck T."/>
            <person name="Krause N."/>
            <person name="Rivera-Millot A."/>
            <person name="Nakamura A."/>
            <person name="Vischer N."/>
            <person name="VanNieuwenhze M."/>
            <person name="Brun Y."/>
            <person name="Cava F."/>
            <person name="Bulgheresi S."/>
            <person name="Veyrier F."/>
        </authorList>
    </citation>
    <scope>NUCLEOTIDE SEQUENCE</scope>
    <source>
        <strain evidence="1">17694</strain>
    </source>
</reference>
<proteinExistence type="predicted"/>
<organism evidence="1 2">
    <name type="scientific">Conchiformibius kuhniae</name>
    <dbReference type="NCBI Taxonomy" id="211502"/>
    <lineage>
        <taxon>Bacteria</taxon>
        <taxon>Pseudomonadati</taxon>
        <taxon>Pseudomonadota</taxon>
        <taxon>Betaproteobacteria</taxon>
        <taxon>Neisseriales</taxon>
        <taxon>Neisseriaceae</taxon>
        <taxon>Conchiformibius</taxon>
    </lineage>
</organism>
<reference evidence="1" key="2">
    <citation type="submission" date="2024-09" db="EMBL/GenBank/DDBJ databases">
        <authorList>
            <person name="Veyrier F.J."/>
        </authorList>
    </citation>
    <scope>NUCLEOTIDE SEQUENCE</scope>
    <source>
        <strain evidence="1">17694</strain>
    </source>
</reference>
<gene>
    <name evidence="1" type="ORF">LVJ77_00435</name>
</gene>
<protein>
    <submittedName>
        <fullName evidence="1">DUF3460 family protein</fullName>
    </submittedName>
</protein>
<sequence length="61" mass="7158">MYHYQSETTQFLNEYLAQNPAEAERRLHNRALLWDVTLDAEEQAGFDAAKLPKKPYAYQPD</sequence>
<evidence type="ECO:0000313" key="1">
    <source>
        <dbReference type="EMBL" id="UOP04880.1"/>
    </source>
</evidence>
<evidence type="ECO:0000313" key="2">
    <source>
        <dbReference type="Proteomes" id="UP000831534"/>
    </source>
</evidence>
<dbReference type="RefSeq" id="WP_027008976.1">
    <property type="nucleotide sequence ID" value="NZ_CP091521.1"/>
</dbReference>
<dbReference type="AlphaFoldDB" id="A0A8T9MSL2"/>